<dbReference type="AlphaFoldDB" id="A0A1W1H685"/>
<accession>A0A1W1H685</accession>
<evidence type="ECO:0000313" key="2">
    <source>
        <dbReference type="EMBL" id="SLM27967.1"/>
    </source>
</evidence>
<protein>
    <submittedName>
        <fullName evidence="2">Uncharacterized protein</fullName>
    </submittedName>
</protein>
<organism evidence="2 3">
    <name type="scientific">Desulfamplus magnetovallimortis</name>
    <dbReference type="NCBI Taxonomy" id="1246637"/>
    <lineage>
        <taxon>Bacteria</taxon>
        <taxon>Pseudomonadati</taxon>
        <taxon>Thermodesulfobacteriota</taxon>
        <taxon>Desulfobacteria</taxon>
        <taxon>Desulfobacterales</taxon>
        <taxon>Desulfobacteraceae</taxon>
        <taxon>Desulfamplus</taxon>
    </lineage>
</organism>
<keyword evidence="3" id="KW-1185">Reference proteome</keyword>
<sequence>MYGLQAISAHNGWAISVVGITIVFTGLVLLSLSIAQLHKILDLWENRHNLGSLKERLLKKNQPEKILSFTEQQKESAKQFKLLARTMDDSFALPKLLRLAEVSGLNAPHSSLALLLESGIIKSEESGFFTWDREMFMKIVQ</sequence>
<name>A0A1W1H685_9BACT</name>
<keyword evidence="1" id="KW-0812">Transmembrane</keyword>
<dbReference type="EMBL" id="FWEV01000026">
    <property type="protein sequence ID" value="SLM27967.1"/>
    <property type="molecule type" value="Genomic_DNA"/>
</dbReference>
<keyword evidence="1" id="KW-0472">Membrane</keyword>
<evidence type="ECO:0000256" key="1">
    <source>
        <dbReference type="SAM" id="Phobius"/>
    </source>
</evidence>
<dbReference type="Proteomes" id="UP000191931">
    <property type="component" value="Unassembled WGS sequence"/>
</dbReference>
<dbReference type="RefSeq" id="WP_245809379.1">
    <property type="nucleotide sequence ID" value="NZ_LT828546.1"/>
</dbReference>
<gene>
    <name evidence="2" type="ORF">MTBBW1_1210007</name>
</gene>
<feature type="transmembrane region" description="Helical" evidence="1">
    <location>
        <begin position="12"/>
        <end position="35"/>
    </location>
</feature>
<reference evidence="2 3" key="1">
    <citation type="submission" date="2017-03" db="EMBL/GenBank/DDBJ databases">
        <authorList>
            <person name="Afonso C.L."/>
            <person name="Miller P.J."/>
            <person name="Scott M.A."/>
            <person name="Spackman E."/>
            <person name="Goraichik I."/>
            <person name="Dimitrov K.M."/>
            <person name="Suarez D.L."/>
            <person name="Swayne D.E."/>
        </authorList>
    </citation>
    <scope>NUCLEOTIDE SEQUENCE [LARGE SCALE GENOMIC DNA]</scope>
    <source>
        <strain evidence="2">PRJEB14757</strain>
    </source>
</reference>
<evidence type="ECO:0000313" key="3">
    <source>
        <dbReference type="Proteomes" id="UP000191931"/>
    </source>
</evidence>
<proteinExistence type="predicted"/>
<keyword evidence="1" id="KW-1133">Transmembrane helix</keyword>